<feature type="transmembrane region" description="Helical" evidence="1">
    <location>
        <begin position="167"/>
        <end position="190"/>
    </location>
</feature>
<dbReference type="OrthoDB" id="3265526at2759"/>
<evidence type="ECO:0000256" key="1">
    <source>
        <dbReference type="SAM" id="Phobius"/>
    </source>
</evidence>
<name>A0A0D0CRT5_9AGAR</name>
<dbReference type="Pfam" id="PF20152">
    <property type="entry name" value="DUF6534"/>
    <property type="match status" value="1"/>
</dbReference>
<feature type="transmembrane region" description="Helical" evidence="1">
    <location>
        <begin position="57"/>
        <end position="78"/>
    </location>
</feature>
<feature type="transmembrane region" description="Helical" evidence="1">
    <location>
        <begin position="211"/>
        <end position="231"/>
    </location>
</feature>
<organism evidence="3 4">
    <name type="scientific">Collybiopsis luxurians FD-317 M1</name>
    <dbReference type="NCBI Taxonomy" id="944289"/>
    <lineage>
        <taxon>Eukaryota</taxon>
        <taxon>Fungi</taxon>
        <taxon>Dikarya</taxon>
        <taxon>Basidiomycota</taxon>
        <taxon>Agaricomycotina</taxon>
        <taxon>Agaricomycetes</taxon>
        <taxon>Agaricomycetidae</taxon>
        <taxon>Agaricales</taxon>
        <taxon>Marasmiineae</taxon>
        <taxon>Omphalotaceae</taxon>
        <taxon>Collybiopsis</taxon>
        <taxon>Collybiopsis luxurians</taxon>
    </lineage>
</organism>
<dbReference type="PANTHER" id="PTHR40465:SF1">
    <property type="entry name" value="DUF6534 DOMAIN-CONTAINING PROTEIN"/>
    <property type="match status" value="1"/>
</dbReference>
<feature type="transmembrane region" description="Helical" evidence="1">
    <location>
        <begin position="127"/>
        <end position="147"/>
    </location>
</feature>
<dbReference type="EMBL" id="KN834785">
    <property type="protein sequence ID" value="KIK58353.1"/>
    <property type="molecule type" value="Genomic_DNA"/>
</dbReference>
<keyword evidence="1" id="KW-0812">Transmembrane</keyword>
<dbReference type="AlphaFoldDB" id="A0A0D0CRT5"/>
<protein>
    <recommendedName>
        <fullName evidence="2">DUF6534 domain-containing protein</fullName>
    </recommendedName>
</protein>
<evidence type="ECO:0000313" key="4">
    <source>
        <dbReference type="Proteomes" id="UP000053593"/>
    </source>
</evidence>
<accession>A0A0D0CRT5</accession>
<evidence type="ECO:0000259" key="2">
    <source>
        <dbReference type="Pfam" id="PF20152"/>
    </source>
</evidence>
<dbReference type="InterPro" id="IPR045339">
    <property type="entry name" value="DUF6534"/>
</dbReference>
<proteinExistence type="predicted"/>
<dbReference type="HOGENOM" id="CLU_046025_2_0_1"/>
<keyword evidence="1" id="KW-0472">Membrane</keyword>
<dbReference type="PANTHER" id="PTHR40465">
    <property type="entry name" value="CHROMOSOME 1, WHOLE GENOME SHOTGUN SEQUENCE"/>
    <property type="match status" value="1"/>
</dbReference>
<dbReference type="Proteomes" id="UP000053593">
    <property type="component" value="Unassembled WGS sequence"/>
</dbReference>
<feature type="transmembrane region" description="Helical" evidence="1">
    <location>
        <begin position="23"/>
        <end position="45"/>
    </location>
</feature>
<sequence length="331" mass="36878">MLKLFRSRAVSSPPTPQLVLGPYYFGVALNSFLYGVLFLQMIIYYQGYKRDSLWLRFFVLYLFIVETVNTGICVAMVYEPLIGQFGTDAPMSLFPSLLASQPFLETAISIPVQFFYAWRIYIIMRHYWVPALICLSSLASFAGAFWTSLCVHQAHSYQNKQIVNHPALIWSICAAGSDVIISATLITLLIRRKTGIKSTDDTIDRIIRTTVQTGAITGCFAVLDIVLFLVLPNSTMSFTFDFALPKLYSNSLISTLNARVGLVHVAIRRVQDNVLFSESGQLLGSSIGPADTSASIVFTSNPHFQTELTEINSVALDRDTEFIYRGSLSKA</sequence>
<feature type="domain" description="DUF6534" evidence="2">
    <location>
        <begin position="175"/>
        <end position="259"/>
    </location>
</feature>
<feature type="non-terminal residue" evidence="3">
    <location>
        <position position="331"/>
    </location>
</feature>
<reference evidence="3 4" key="1">
    <citation type="submission" date="2014-04" db="EMBL/GenBank/DDBJ databases">
        <title>Evolutionary Origins and Diversification of the Mycorrhizal Mutualists.</title>
        <authorList>
            <consortium name="DOE Joint Genome Institute"/>
            <consortium name="Mycorrhizal Genomics Consortium"/>
            <person name="Kohler A."/>
            <person name="Kuo A."/>
            <person name="Nagy L.G."/>
            <person name="Floudas D."/>
            <person name="Copeland A."/>
            <person name="Barry K.W."/>
            <person name="Cichocki N."/>
            <person name="Veneault-Fourrey C."/>
            <person name="LaButti K."/>
            <person name="Lindquist E.A."/>
            <person name="Lipzen A."/>
            <person name="Lundell T."/>
            <person name="Morin E."/>
            <person name="Murat C."/>
            <person name="Riley R."/>
            <person name="Ohm R."/>
            <person name="Sun H."/>
            <person name="Tunlid A."/>
            <person name="Henrissat B."/>
            <person name="Grigoriev I.V."/>
            <person name="Hibbett D.S."/>
            <person name="Martin F."/>
        </authorList>
    </citation>
    <scope>NUCLEOTIDE SEQUENCE [LARGE SCALE GENOMIC DNA]</scope>
    <source>
        <strain evidence="3 4">FD-317 M1</strain>
    </source>
</reference>
<keyword evidence="4" id="KW-1185">Reference proteome</keyword>
<gene>
    <name evidence="3" type="ORF">GYMLUDRAFT_45270</name>
</gene>
<feature type="transmembrane region" description="Helical" evidence="1">
    <location>
        <begin position="98"/>
        <end position="118"/>
    </location>
</feature>
<evidence type="ECO:0000313" key="3">
    <source>
        <dbReference type="EMBL" id="KIK58353.1"/>
    </source>
</evidence>
<keyword evidence="1" id="KW-1133">Transmembrane helix</keyword>